<dbReference type="SMART" id="SM00900">
    <property type="entry name" value="FMN_bind"/>
    <property type="match status" value="2"/>
</dbReference>
<evidence type="ECO:0000256" key="1">
    <source>
        <dbReference type="ARBA" id="ARBA00022448"/>
    </source>
</evidence>
<keyword evidence="9" id="KW-1185">Reference proteome</keyword>
<dbReference type="GO" id="GO:0010181">
    <property type="term" value="F:FMN binding"/>
    <property type="evidence" value="ECO:0007669"/>
    <property type="project" value="InterPro"/>
</dbReference>
<evidence type="ECO:0000256" key="3">
    <source>
        <dbReference type="ARBA" id="ARBA00022630"/>
    </source>
</evidence>
<organism evidence="8 9">
    <name type="scientific">Maioricimonas rarisocia</name>
    <dbReference type="NCBI Taxonomy" id="2528026"/>
    <lineage>
        <taxon>Bacteria</taxon>
        <taxon>Pseudomonadati</taxon>
        <taxon>Planctomycetota</taxon>
        <taxon>Planctomycetia</taxon>
        <taxon>Planctomycetales</taxon>
        <taxon>Planctomycetaceae</taxon>
        <taxon>Maioricimonas</taxon>
    </lineage>
</organism>
<sequence>MSRRLPARPSPWKGRAIHSGRILLFCAAILLIHWQHARVRSAASQTSGAELSLEEARSLFPAAVGLGDATADGGRQVLDDSGETLGTLLQTSPQADHIVGFSGPTNVLIGFDSDGRIAGLHVLSSGDTKDHVRQVVEDDSFMRSFDGMTREAASRRSDIDAVSGATLTSLAMAESVIHRLGGAQPSLRFPDPVSVEMAEKLFPEAADVVLPEATGGLWSVRDARGKDLGTLVRLSPAADNIVGYQGPTDGILGLGPDGAVIGLVVGETYDNEPYIDYVRDEKYFLNLFNEKPLAELAQLDPYEEQIEGVSGATMTSLAVVDGIVAAAKEAERIRSLPEPEEPPLVDLRTRDIGTAAVVLGGLLIGFTRLRGVWWIRLPWLLLVIGYLGFINGDMVSQAMLVGWAQSGVPWRSAAGLVLLTVAAFIVPFTSRTNLYCSHLCPHGAVQQLIRPRKRRRHPPRRVIRVVALIPGLLLAWVMIVAMGHLPFSLVDIEPFDAYVFRIAGWATITVAVVGLIASAFVPMAYCRYGCPTGALLDWLRLNARSDRLTWRDGLAVGLVLLALGYVLAG</sequence>
<name>A0A517Z700_9PLAN</name>
<feature type="transmembrane region" description="Helical" evidence="6">
    <location>
        <begin position="352"/>
        <end position="369"/>
    </location>
</feature>
<feature type="domain" description="FMN-binding" evidence="7">
    <location>
        <begin position="243"/>
        <end position="330"/>
    </location>
</feature>
<dbReference type="Proteomes" id="UP000320496">
    <property type="component" value="Chromosome"/>
</dbReference>
<dbReference type="PANTHER" id="PTHR36118:SF1">
    <property type="entry name" value="ION-TRANSLOCATING OXIDOREDUCTASE COMPLEX SUBUNIT G"/>
    <property type="match status" value="1"/>
</dbReference>
<evidence type="ECO:0000256" key="5">
    <source>
        <dbReference type="ARBA" id="ARBA00022982"/>
    </source>
</evidence>
<keyword evidence="6" id="KW-1133">Transmembrane helix</keyword>
<dbReference type="PANTHER" id="PTHR36118">
    <property type="entry name" value="ION-TRANSLOCATING OXIDOREDUCTASE COMPLEX SUBUNIT G"/>
    <property type="match status" value="1"/>
</dbReference>
<dbReference type="EMBL" id="CP036275">
    <property type="protein sequence ID" value="QDU38257.1"/>
    <property type="molecule type" value="Genomic_DNA"/>
</dbReference>
<dbReference type="AlphaFoldDB" id="A0A517Z700"/>
<dbReference type="RefSeq" id="WP_145369559.1">
    <property type="nucleotide sequence ID" value="NZ_CP036275.1"/>
</dbReference>
<dbReference type="KEGG" id="mri:Mal4_25840"/>
<dbReference type="InterPro" id="IPR017896">
    <property type="entry name" value="4Fe4S_Fe-S-bd"/>
</dbReference>
<evidence type="ECO:0000259" key="7">
    <source>
        <dbReference type="SMART" id="SM00900"/>
    </source>
</evidence>
<proteinExistence type="predicted"/>
<dbReference type="InterPro" id="IPR007329">
    <property type="entry name" value="FMN-bd"/>
</dbReference>
<dbReference type="OrthoDB" id="235065at2"/>
<dbReference type="Pfam" id="PF12801">
    <property type="entry name" value="Fer4_5"/>
    <property type="match status" value="2"/>
</dbReference>
<dbReference type="GO" id="GO:0009055">
    <property type="term" value="F:electron transfer activity"/>
    <property type="evidence" value="ECO:0007669"/>
    <property type="project" value="InterPro"/>
</dbReference>
<dbReference type="GO" id="GO:0005886">
    <property type="term" value="C:plasma membrane"/>
    <property type="evidence" value="ECO:0007669"/>
    <property type="project" value="InterPro"/>
</dbReference>
<feature type="transmembrane region" description="Helical" evidence="6">
    <location>
        <begin position="381"/>
        <end position="404"/>
    </location>
</feature>
<keyword evidence="2" id="KW-0597">Phosphoprotein</keyword>
<feature type="transmembrane region" description="Helical" evidence="6">
    <location>
        <begin position="502"/>
        <end position="528"/>
    </location>
</feature>
<evidence type="ECO:0000313" key="8">
    <source>
        <dbReference type="EMBL" id="QDU38257.1"/>
    </source>
</evidence>
<gene>
    <name evidence="8" type="primary">yccM</name>
    <name evidence="8" type="ORF">Mal4_25840</name>
</gene>
<feature type="transmembrane region" description="Helical" evidence="6">
    <location>
        <begin position="410"/>
        <end position="429"/>
    </location>
</feature>
<keyword evidence="3" id="KW-0285">Flavoprotein</keyword>
<protein>
    <submittedName>
        <fullName evidence="8">Electron transport protein YccM</fullName>
    </submittedName>
</protein>
<reference evidence="8 9" key="1">
    <citation type="submission" date="2019-02" db="EMBL/GenBank/DDBJ databases">
        <title>Deep-cultivation of Planctomycetes and their phenomic and genomic characterization uncovers novel biology.</title>
        <authorList>
            <person name="Wiegand S."/>
            <person name="Jogler M."/>
            <person name="Boedeker C."/>
            <person name="Pinto D."/>
            <person name="Vollmers J."/>
            <person name="Rivas-Marin E."/>
            <person name="Kohn T."/>
            <person name="Peeters S.H."/>
            <person name="Heuer A."/>
            <person name="Rast P."/>
            <person name="Oberbeckmann S."/>
            <person name="Bunk B."/>
            <person name="Jeske O."/>
            <person name="Meyerdierks A."/>
            <person name="Storesund J.E."/>
            <person name="Kallscheuer N."/>
            <person name="Luecker S."/>
            <person name="Lage O.M."/>
            <person name="Pohl T."/>
            <person name="Merkel B.J."/>
            <person name="Hornburger P."/>
            <person name="Mueller R.-W."/>
            <person name="Bruemmer F."/>
            <person name="Labrenz M."/>
            <person name="Spormann A.M."/>
            <person name="Op den Camp H."/>
            <person name="Overmann J."/>
            <person name="Amann R."/>
            <person name="Jetten M.S.M."/>
            <person name="Mascher T."/>
            <person name="Medema M.H."/>
            <person name="Devos D.P."/>
            <person name="Kaster A.-K."/>
            <person name="Ovreas L."/>
            <person name="Rohde M."/>
            <person name="Galperin M.Y."/>
            <person name="Jogler C."/>
        </authorList>
    </citation>
    <scope>NUCLEOTIDE SEQUENCE [LARGE SCALE GENOMIC DNA]</scope>
    <source>
        <strain evidence="8 9">Mal4</strain>
    </source>
</reference>
<evidence type="ECO:0000313" key="9">
    <source>
        <dbReference type="Proteomes" id="UP000320496"/>
    </source>
</evidence>
<keyword evidence="6" id="KW-0472">Membrane</keyword>
<feature type="transmembrane region" description="Helical" evidence="6">
    <location>
        <begin position="548"/>
        <end position="568"/>
    </location>
</feature>
<evidence type="ECO:0000256" key="6">
    <source>
        <dbReference type="SAM" id="Phobius"/>
    </source>
</evidence>
<feature type="transmembrane region" description="Helical" evidence="6">
    <location>
        <begin position="462"/>
        <end position="482"/>
    </location>
</feature>
<keyword evidence="4" id="KW-0288">FMN</keyword>
<keyword evidence="5" id="KW-0249">Electron transport</keyword>
<dbReference type="InterPro" id="IPR010209">
    <property type="entry name" value="Ion_transpt_RnfG/RsxG"/>
</dbReference>
<accession>A0A517Z700</accession>
<keyword evidence="6" id="KW-0812">Transmembrane</keyword>
<feature type="domain" description="FMN-binding" evidence="7">
    <location>
        <begin position="100"/>
        <end position="183"/>
    </location>
</feature>
<keyword evidence="1" id="KW-0813">Transport</keyword>
<evidence type="ECO:0000256" key="2">
    <source>
        <dbReference type="ARBA" id="ARBA00022553"/>
    </source>
</evidence>
<evidence type="ECO:0000256" key="4">
    <source>
        <dbReference type="ARBA" id="ARBA00022643"/>
    </source>
</evidence>
<dbReference type="GO" id="GO:0022900">
    <property type="term" value="P:electron transport chain"/>
    <property type="evidence" value="ECO:0007669"/>
    <property type="project" value="InterPro"/>
</dbReference>
<dbReference type="Pfam" id="PF04205">
    <property type="entry name" value="FMN_bind"/>
    <property type="match status" value="2"/>
</dbReference>